<evidence type="ECO:0000313" key="7">
    <source>
        <dbReference type="EMBL" id="RZV06176.1"/>
    </source>
</evidence>
<dbReference type="PIRSF" id="PIRSF006060">
    <property type="entry name" value="AA_transporter"/>
    <property type="match status" value="1"/>
</dbReference>
<dbReference type="RefSeq" id="WP_130501858.1">
    <property type="nucleotide sequence ID" value="NZ_SHMP01000009.1"/>
</dbReference>
<feature type="transmembrane region" description="Helical" evidence="6">
    <location>
        <begin position="90"/>
        <end position="118"/>
    </location>
</feature>
<keyword evidence="2" id="KW-1003">Cell membrane</keyword>
<evidence type="ECO:0000256" key="6">
    <source>
        <dbReference type="SAM" id="Phobius"/>
    </source>
</evidence>
<sequence length="467" mass="48566">MANTEPDGKFSRVLTRRDVFVLAFGAMVGWGWIIQSGYWINEGGVTGSILAFVLGSFMVAVVGLIYGELASSMPFVGGEHVYSMRALGPIGSFICTWSLILGYVGVVVFEVVAFPSALAYVVPGFNAIPLWSIAGQTVYGTWVLVGGVGAIVMTYLNYKGVQPAAQFQTILTLVIGLAGLTLAIGAVANGHSTSTPPFADSGMAGVLTVAIMTPFMFVGFDVIPQAAGEADVSERTLGLLIVASVSVAALFYILVIWASGRALAGSVLVESPLPAAAAMEALFSSATIGKIMALAGIAGILTSWNSFLLGGSRAIYALAESGMLPETLATVNPETNTPSRALALIGGLSALSPLFGKQMLIWIVNAGGFGIVIAWVMVVISFLVLRVREPEMNRPLKIPGGKAVGVLGLGLTLGFTAMYLPGAPSALQWPFEWGIILLWVVLGIGLVSQSHLSSGASQVESHGFDGD</sequence>
<feature type="transmembrane region" description="Helical" evidence="6">
    <location>
        <begin position="19"/>
        <end position="40"/>
    </location>
</feature>
<dbReference type="Pfam" id="PF13520">
    <property type="entry name" value="AA_permease_2"/>
    <property type="match status" value="1"/>
</dbReference>
<comment type="subcellular location">
    <subcellularLocation>
        <location evidence="1">Cell membrane</location>
        <topology evidence="1">Multi-pass membrane protein</topology>
    </subcellularLocation>
</comment>
<dbReference type="GO" id="GO:0022857">
    <property type="term" value="F:transmembrane transporter activity"/>
    <property type="evidence" value="ECO:0007669"/>
    <property type="project" value="InterPro"/>
</dbReference>
<feature type="transmembrane region" description="Helical" evidence="6">
    <location>
        <begin position="236"/>
        <end position="257"/>
    </location>
</feature>
<keyword evidence="5 6" id="KW-0472">Membrane</keyword>
<keyword evidence="4 6" id="KW-1133">Transmembrane helix</keyword>
<dbReference type="AlphaFoldDB" id="A0A482Y7I8"/>
<protein>
    <submittedName>
        <fullName evidence="7">Amino acid/polyamine/organocation transporter (APC superfamily)</fullName>
    </submittedName>
</protein>
<proteinExistence type="predicted"/>
<feature type="transmembrane region" description="Helical" evidence="6">
    <location>
        <begin position="138"/>
        <end position="158"/>
    </location>
</feature>
<reference evidence="7 8" key="1">
    <citation type="submission" date="2019-02" db="EMBL/GenBank/DDBJ databases">
        <title>Genomic Encyclopedia of Archaeal and Bacterial Type Strains, Phase II (KMG-II): from individual species to whole genera.</title>
        <authorList>
            <person name="Goeker M."/>
        </authorList>
    </citation>
    <scope>NUCLEOTIDE SEQUENCE [LARGE SCALE GENOMIC DNA]</scope>
    <source>
        <strain evidence="7 8">DSM 18328</strain>
    </source>
</reference>
<dbReference type="Gene3D" id="1.20.1740.10">
    <property type="entry name" value="Amino acid/polyamine transporter I"/>
    <property type="match status" value="1"/>
</dbReference>
<dbReference type="Proteomes" id="UP000291097">
    <property type="component" value="Unassembled WGS sequence"/>
</dbReference>
<dbReference type="InterPro" id="IPR002293">
    <property type="entry name" value="AA/rel_permease1"/>
</dbReference>
<dbReference type="PANTHER" id="PTHR42770">
    <property type="entry name" value="AMINO ACID TRANSPORTER-RELATED"/>
    <property type="match status" value="1"/>
</dbReference>
<dbReference type="GO" id="GO:0005886">
    <property type="term" value="C:plasma membrane"/>
    <property type="evidence" value="ECO:0007669"/>
    <property type="project" value="UniProtKB-SubCell"/>
</dbReference>
<evidence type="ECO:0000256" key="1">
    <source>
        <dbReference type="ARBA" id="ARBA00004651"/>
    </source>
</evidence>
<accession>A0A482Y7I8</accession>
<evidence type="ECO:0000256" key="2">
    <source>
        <dbReference type="ARBA" id="ARBA00022475"/>
    </source>
</evidence>
<evidence type="ECO:0000256" key="4">
    <source>
        <dbReference type="ARBA" id="ARBA00022989"/>
    </source>
</evidence>
<dbReference type="InterPro" id="IPR050367">
    <property type="entry name" value="APC_superfamily"/>
</dbReference>
<evidence type="ECO:0000313" key="8">
    <source>
        <dbReference type="Proteomes" id="UP000291097"/>
    </source>
</evidence>
<feature type="transmembrane region" description="Helical" evidence="6">
    <location>
        <begin position="427"/>
        <end position="447"/>
    </location>
</feature>
<organism evidence="7 8">
    <name type="scientific">Natrinema hispanicum</name>
    <dbReference type="NCBI Taxonomy" id="392421"/>
    <lineage>
        <taxon>Archaea</taxon>
        <taxon>Methanobacteriati</taxon>
        <taxon>Methanobacteriota</taxon>
        <taxon>Stenosarchaea group</taxon>
        <taxon>Halobacteria</taxon>
        <taxon>Halobacteriales</taxon>
        <taxon>Natrialbaceae</taxon>
        <taxon>Natrinema</taxon>
    </lineage>
</organism>
<gene>
    <name evidence="7" type="ORF">BDK88_4135</name>
</gene>
<feature type="transmembrane region" description="Helical" evidence="6">
    <location>
        <begin position="170"/>
        <end position="190"/>
    </location>
</feature>
<name>A0A482Y7I8_9EURY</name>
<dbReference type="EMBL" id="SHMP01000009">
    <property type="protein sequence ID" value="RZV06176.1"/>
    <property type="molecule type" value="Genomic_DNA"/>
</dbReference>
<feature type="transmembrane region" description="Helical" evidence="6">
    <location>
        <begin position="403"/>
        <end position="421"/>
    </location>
</feature>
<dbReference type="PANTHER" id="PTHR42770:SF7">
    <property type="entry name" value="MEMBRANE PROTEIN"/>
    <property type="match status" value="1"/>
</dbReference>
<feature type="transmembrane region" description="Helical" evidence="6">
    <location>
        <begin position="291"/>
        <end position="316"/>
    </location>
</feature>
<evidence type="ECO:0000256" key="5">
    <source>
        <dbReference type="ARBA" id="ARBA00023136"/>
    </source>
</evidence>
<feature type="transmembrane region" description="Helical" evidence="6">
    <location>
        <begin position="46"/>
        <end position="69"/>
    </location>
</feature>
<comment type="caution">
    <text evidence="7">The sequence shown here is derived from an EMBL/GenBank/DDBJ whole genome shotgun (WGS) entry which is preliminary data.</text>
</comment>
<keyword evidence="3 6" id="KW-0812">Transmembrane</keyword>
<dbReference type="OrthoDB" id="43026at2157"/>
<evidence type="ECO:0000256" key="3">
    <source>
        <dbReference type="ARBA" id="ARBA00022692"/>
    </source>
</evidence>
<feature type="transmembrane region" description="Helical" evidence="6">
    <location>
        <begin position="202"/>
        <end position="224"/>
    </location>
</feature>
<feature type="transmembrane region" description="Helical" evidence="6">
    <location>
        <begin position="359"/>
        <end position="383"/>
    </location>
</feature>